<dbReference type="GO" id="GO:0009372">
    <property type="term" value="P:quorum sensing"/>
    <property type="evidence" value="ECO:0007669"/>
    <property type="project" value="UniProtKB-KW"/>
</dbReference>
<evidence type="ECO:0000256" key="11">
    <source>
        <dbReference type="ARBA" id="ARBA00023239"/>
    </source>
</evidence>
<evidence type="ECO:0000256" key="10">
    <source>
        <dbReference type="ARBA" id="ARBA00023004"/>
    </source>
</evidence>
<keyword evidence="8" id="KW-0479">Metal-binding</keyword>
<dbReference type="InterPro" id="IPR037005">
    <property type="entry name" value="LuxS_sf"/>
</dbReference>
<dbReference type="EMBL" id="FUWW01000002">
    <property type="protein sequence ID" value="SJZ35790.1"/>
    <property type="molecule type" value="Genomic_DNA"/>
</dbReference>
<dbReference type="Pfam" id="PF02664">
    <property type="entry name" value="LuxS"/>
    <property type="match status" value="1"/>
</dbReference>
<dbReference type="Proteomes" id="UP000190657">
    <property type="component" value="Unassembled WGS sequence"/>
</dbReference>
<gene>
    <name evidence="15" type="ORF">SAMN02745114_00209</name>
</gene>
<dbReference type="RefSeq" id="WP_078767715.1">
    <property type="nucleotide sequence ID" value="NZ_FUWW01000002.1"/>
</dbReference>
<dbReference type="InterPro" id="IPR011249">
    <property type="entry name" value="Metalloenz_LuxS/M16"/>
</dbReference>
<dbReference type="OrthoDB" id="9788129at2"/>
<accession>A0A1T4K043</accession>
<evidence type="ECO:0000256" key="1">
    <source>
        <dbReference type="ARBA" id="ARBA00000297"/>
    </source>
</evidence>
<comment type="function">
    <text evidence="12">Involved in the synthesis of autoinducer 2 (AI-2) which is secreted by bacteria and is used to communicate both the cell density and the metabolic potential of the environment. The regulation of gene expression in response to changes in cell density is called quorum sensing. Catalyzes the transformation of S-ribosylhomocysteine (RHC) to homocysteine (HC) and 4,5-dihydroxy-2,3-pentadione (DPD).</text>
</comment>
<dbReference type="Gene3D" id="3.30.1360.80">
    <property type="entry name" value="S-ribosylhomocysteinase (LuxS)"/>
    <property type="match status" value="1"/>
</dbReference>
<name>A0A1T4K043_9FIRM</name>
<sequence length="167" mass="19226">MKLNPSEDLDYNILEEGIYLYKINDDITTYDIRMKAPNKEQVLTNSAIHTLEHIINTYLKTVEFADNIIFFGPMGSRTGFYLLTKNLSDKYSVELIKDAFNYVLDFWGRIPNASPNECGNCLEHNLPQAKEEAKHFLNVIKDWTKDDLAYPVAPVEDDEKTTDNPVD</sequence>
<keyword evidence="7" id="KW-0673">Quorum sensing</keyword>
<comment type="subunit">
    <text evidence="4">Homodimer.</text>
</comment>
<organism evidence="15 16">
    <name type="scientific">Eubacterium coprostanoligenes</name>
    <dbReference type="NCBI Taxonomy" id="290054"/>
    <lineage>
        <taxon>Bacteria</taxon>
        <taxon>Bacillati</taxon>
        <taxon>Bacillota</taxon>
        <taxon>Clostridia</taxon>
        <taxon>Eubacteriales</taxon>
        <taxon>Eubacteriaceae</taxon>
        <taxon>Eubacterium</taxon>
    </lineage>
</organism>
<dbReference type="STRING" id="290054.SAMN02745114_00209"/>
<evidence type="ECO:0000256" key="3">
    <source>
        <dbReference type="ARBA" id="ARBA00007311"/>
    </source>
</evidence>
<evidence type="ECO:0000256" key="8">
    <source>
        <dbReference type="ARBA" id="ARBA00022723"/>
    </source>
</evidence>
<dbReference type="PANTHER" id="PTHR35799:SF1">
    <property type="entry name" value="S-RIBOSYLHOMOCYSTEINE LYASE"/>
    <property type="match status" value="1"/>
</dbReference>
<keyword evidence="11 15" id="KW-0456">Lyase</keyword>
<dbReference type="GO" id="GO:0005506">
    <property type="term" value="F:iron ion binding"/>
    <property type="evidence" value="ECO:0007669"/>
    <property type="project" value="InterPro"/>
</dbReference>
<comment type="similarity">
    <text evidence="3">Belongs to the LuxS family.</text>
</comment>
<evidence type="ECO:0000256" key="7">
    <source>
        <dbReference type="ARBA" id="ARBA00022654"/>
    </source>
</evidence>
<evidence type="ECO:0000313" key="16">
    <source>
        <dbReference type="Proteomes" id="UP000190657"/>
    </source>
</evidence>
<evidence type="ECO:0000256" key="13">
    <source>
        <dbReference type="ARBA" id="ARBA00030600"/>
    </source>
</evidence>
<evidence type="ECO:0000256" key="5">
    <source>
        <dbReference type="ARBA" id="ARBA00012240"/>
    </source>
</evidence>
<evidence type="ECO:0000256" key="12">
    <source>
        <dbReference type="ARBA" id="ARBA00024654"/>
    </source>
</evidence>
<keyword evidence="10" id="KW-0408">Iron</keyword>
<reference evidence="15 16" key="1">
    <citation type="submission" date="2017-02" db="EMBL/GenBank/DDBJ databases">
        <authorList>
            <person name="Peterson S.W."/>
        </authorList>
    </citation>
    <scope>NUCLEOTIDE SEQUENCE [LARGE SCALE GENOMIC DNA]</scope>
    <source>
        <strain evidence="15 16">ATCC 51222</strain>
    </source>
</reference>
<protein>
    <recommendedName>
        <fullName evidence="6">S-ribosylhomocysteine lyase</fullName>
        <ecNumber evidence="5">4.4.1.21</ecNumber>
    </recommendedName>
    <alternativeName>
        <fullName evidence="13">AI-2 synthesis protein</fullName>
    </alternativeName>
    <alternativeName>
        <fullName evidence="14">Autoinducer-2 production protein LuxS</fullName>
    </alternativeName>
</protein>
<dbReference type="PANTHER" id="PTHR35799">
    <property type="entry name" value="S-RIBOSYLHOMOCYSTEINE LYASE"/>
    <property type="match status" value="1"/>
</dbReference>
<evidence type="ECO:0000256" key="14">
    <source>
        <dbReference type="ARBA" id="ARBA00031777"/>
    </source>
</evidence>
<evidence type="ECO:0000313" key="15">
    <source>
        <dbReference type="EMBL" id="SJZ35790.1"/>
    </source>
</evidence>
<comment type="cofactor">
    <cofactor evidence="2">
        <name>Fe cation</name>
        <dbReference type="ChEBI" id="CHEBI:24875"/>
    </cofactor>
</comment>
<comment type="catalytic activity">
    <reaction evidence="1">
        <text>S-(5-deoxy-D-ribos-5-yl)-L-homocysteine = (S)-4,5-dihydroxypentane-2,3-dione + L-homocysteine</text>
        <dbReference type="Rhea" id="RHEA:17753"/>
        <dbReference type="ChEBI" id="CHEBI:29484"/>
        <dbReference type="ChEBI" id="CHEBI:58195"/>
        <dbReference type="ChEBI" id="CHEBI:58199"/>
        <dbReference type="EC" id="4.4.1.21"/>
    </reaction>
</comment>
<dbReference type="AlphaFoldDB" id="A0A1T4K043"/>
<evidence type="ECO:0000256" key="9">
    <source>
        <dbReference type="ARBA" id="ARBA00022929"/>
    </source>
</evidence>
<dbReference type="EC" id="4.4.1.21" evidence="5"/>
<evidence type="ECO:0000256" key="6">
    <source>
        <dbReference type="ARBA" id="ARBA00015130"/>
    </source>
</evidence>
<evidence type="ECO:0000256" key="4">
    <source>
        <dbReference type="ARBA" id="ARBA00011738"/>
    </source>
</evidence>
<dbReference type="InterPro" id="IPR003815">
    <property type="entry name" value="S-ribosylhomocysteinase"/>
</dbReference>
<keyword evidence="9" id="KW-0071">Autoinducer synthesis</keyword>
<keyword evidence="16" id="KW-1185">Reference proteome</keyword>
<dbReference type="PRINTS" id="PR01487">
    <property type="entry name" value="LUXSPROTEIN"/>
</dbReference>
<dbReference type="GO" id="GO:0043768">
    <property type="term" value="F:S-ribosylhomocysteine lyase activity"/>
    <property type="evidence" value="ECO:0007669"/>
    <property type="project" value="UniProtKB-EC"/>
</dbReference>
<proteinExistence type="inferred from homology"/>
<evidence type="ECO:0000256" key="2">
    <source>
        <dbReference type="ARBA" id="ARBA00001962"/>
    </source>
</evidence>
<dbReference type="SUPFAM" id="SSF63411">
    <property type="entry name" value="LuxS/MPP-like metallohydrolase"/>
    <property type="match status" value="1"/>
</dbReference>